<gene>
    <name evidence="15" type="primary">dnaN</name>
    <name evidence="14" type="ORF">B4102_3631</name>
    <name evidence="15" type="ORF">JGZ69_10290</name>
</gene>
<dbReference type="GO" id="GO:0008408">
    <property type="term" value="F:3'-5' exonuclease activity"/>
    <property type="evidence" value="ECO:0007669"/>
    <property type="project" value="InterPro"/>
</dbReference>
<keyword evidence="9" id="KW-0238">DNA-binding</keyword>
<dbReference type="InterPro" id="IPR022637">
    <property type="entry name" value="DNA_polIII_beta_cen"/>
</dbReference>
<dbReference type="Proteomes" id="UP000075666">
    <property type="component" value="Unassembled WGS sequence"/>
</dbReference>
<dbReference type="EMBL" id="CP066701">
    <property type="protein sequence ID" value="QQX27108.1"/>
    <property type="molecule type" value="Genomic_DNA"/>
</dbReference>
<keyword evidence="5 10" id="KW-0808">Transferase</keyword>
<dbReference type="KEGG" id="hspo:JGZ69_10290"/>
<reference evidence="15 17" key="2">
    <citation type="submission" date="2020-12" db="EMBL/GenBank/DDBJ databases">
        <title>Taxonomic evaluation of the Bacillus sporothermodurans group of bacteria based on whole genome sequences.</title>
        <authorList>
            <person name="Fiedler G."/>
            <person name="Herbstmann A.-D."/>
            <person name="Doll E."/>
            <person name="Wenning M."/>
            <person name="Brinks E."/>
            <person name="Kabisch J."/>
            <person name="Breitenwieser F."/>
            <person name="Lappann M."/>
            <person name="Boehnlein C."/>
            <person name="Franz C."/>
        </authorList>
    </citation>
    <scope>NUCLEOTIDE SEQUENCE [LARGE SCALE GENOMIC DNA]</scope>
    <source>
        <strain evidence="15 17">DSM 10599</strain>
    </source>
</reference>
<dbReference type="GO" id="GO:0009360">
    <property type="term" value="C:DNA polymerase III complex"/>
    <property type="evidence" value="ECO:0007669"/>
    <property type="project" value="InterPro"/>
</dbReference>
<dbReference type="GO" id="GO:0003887">
    <property type="term" value="F:DNA-directed DNA polymerase activity"/>
    <property type="evidence" value="ECO:0007669"/>
    <property type="project" value="UniProtKB-UniRule"/>
</dbReference>
<dbReference type="GO" id="GO:0006271">
    <property type="term" value="P:DNA strand elongation involved in DNA replication"/>
    <property type="evidence" value="ECO:0007669"/>
    <property type="project" value="TreeGrafter"/>
</dbReference>
<protein>
    <recommendedName>
        <fullName evidence="3 10">Beta sliding clamp</fullName>
    </recommendedName>
</protein>
<dbReference type="Gene3D" id="3.70.10.10">
    <property type="match status" value="1"/>
</dbReference>
<evidence type="ECO:0000259" key="12">
    <source>
        <dbReference type="Pfam" id="PF02767"/>
    </source>
</evidence>
<comment type="similarity">
    <text evidence="2 10">Belongs to the beta sliding clamp family.</text>
</comment>
<dbReference type="EMBL" id="LQYN01000102">
    <property type="protein sequence ID" value="KYC94280.1"/>
    <property type="molecule type" value="Genomic_DNA"/>
</dbReference>
<proteinExistence type="inferred from homology"/>
<dbReference type="PATRIC" id="fig|46224.3.peg.311"/>
<keyword evidence="4 10" id="KW-0963">Cytoplasm</keyword>
<dbReference type="GO" id="GO:0005737">
    <property type="term" value="C:cytoplasm"/>
    <property type="evidence" value="ECO:0007669"/>
    <property type="project" value="UniProtKB-SubCell"/>
</dbReference>
<keyword evidence="8 10" id="KW-0239">DNA-directed DNA polymerase</keyword>
<dbReference type="OrthoDB" id="8421503at2"/>
<dbReference type="SMART" id="SM00480">
    <property type="entry name" value="POL3Bc"/>
    <property type="match status" value="1"/>
</dbReference>
<evidence type="ECO:0000256" key="2">
    <source>
        <dbReference type="ARBA" id="ARBA00010752"/>
    </source>
</evidence>
<dbReference type="Pfam" id="PF00712">
    <property type="entry name" value="DNA_pol3_beta"/>
    <property type="match status" value="1"/>
</dbReference>
<comment type="subunit">
    <text evidence="10">Forms a ring-shaped head-to-tail homodimer around DNA.</text>
</comment>
<dbReference type="PIRSF" id="PIRSF000804">
    <property type="entry name" value="DNA_pol_III_b"/>
    <property type="match status" value="1"/>
</dbReference>
<evidence type="ECO:0000256" key="3">
    <source>
        <dbReference type="ARBA" id="ARBA00021035"/>
    </source>
</evidence>
<organism evidence="14 16">
    <name type="scientific">Heyndrickxia sporothermodurans</name>
    <dbReference type="NCBI Taxonomy" id="46224"/>
    <lineage>
        <taxon>Bacteria</taxon>
        <taxon>Bacillati</taxon>
        <taxon>Bacillota</taxon>
        <taxon>Bacilli</taxon>
        <taxon>Bacillales</taxon>
        <taxon>Bacillaceae</taxon>
        <taxon>Heyndrickxia</taxon>
    </lineage>
</organism>
<dbReference type="NCBIfam" id="TIGR00663">
    <property type="entry name" value="dnan"/>
    <property type="match status" value="1"/>
</dbReference>
<dbReference type="Gene3D" id="3.10.150.10">
    <property type="entry name" value="DNA Polymerase III, subunit A, domain 2"/>
    <property type="match status" value="1"/>
</dbReference>
<dbReference type="InterPro" id="IPR022635">
    <property type="entry name" value="DNA_polIII_beta_C"/>
</dbReference>
<reference evidence="14 16" key="1">
    <citation type="submission" date="2016-01" db="EMBL/GenBank/DDBJ databases">
        <title>Genome Sequences of Twelve Sporeforming Bacillus Species Isolated from Foods.</title>
        <authorList>
            <person name="Berendsen E.M."/>
            <person name="Wells-Bennik M.H."/>
            <person name="Krawcyk A.O."/>
            <person name="De Jong A."/>
            <person name="Holsappel S."/>
            <person name="Eijlander R.T."/>
            <person name="Kuipers O.P."/>
        </authorList>
    </citation>
    <scope>NUCLEOTIDE SEQUENCE [LARGE SCALE GENOMIC DNA]</scope>
    <source>
        <strain evidence="14 16">B4102</strain>
    </source>
</reference>
<comment type="function">
    <text evidence="10">Confers DNA tethering and processivity to DNA polymerases and other proteins. Acts as a clamp, forming a ring around DNA (a reaction catalyzed by the clamp-loading complex) which diffuses in an ATP-independent manner freely and bidirectionally along dsDNA. Initially characterized for its ability to contact the catalytic subunit of DNA polymerase III (Pol III), a complex, multichain enzyme responsible for most of the replicative synthesis in bacteria; Pol III exhibits 3'-5' exonuclease proofreading activity. The beta chain is required for initiation of replication as well as for processivity of DNA replication.</text>
</comment>
<dbReference type="Pfam" id="PF02768">
    <property type="entry name" value="DNA_pol3_beta_3"/>
    <property type="match status" value="1"/>
</dbReference>
<evidence type="ECO:0000313" key="17">
    <source>
        <dbReference type="Proteomes" id="UP000595512"/>
    </source>
</evidence>
<evidence type="ECO:0000256" key="4">
    <source>
        <dbReference type="ARBA" id="ARBA00022490"/>
    </source>
</evidence>
<evidence type="ECO:0000256" key="1">
    <source>
        <dbReference type="ARBA" id="ARBA00004496"/>
    </source>
</evidence>
<keyword evidence="6 10" id="KW-0548">Nucleotidyltransferase</keyword>
<evidence type="ECO:0000313" key="16">
    <source>
        <dbReference type="Proteomes" id="UP000075666"/>
    </source>
</evidence>
<dbReference type="Proteomes" id="UP000595512">
    <property type="component" value="Chromosome"/>
</dbReference>
<evidence type="ECO:0000256" key="5">
    <source>
        <dbReference type="ARBA" id="ARBA00022679"/>
    </source>
</evidence>
<accession>A0A150KMQ6</accession>
<feature type="domain" description="DNA polymerase III beta sliding clamp C-terminal" evidence="13">
    <location>
        <begin position="251"/>
        <end position="373"/>
    </location>
</feature>
<comment type="subcellular location">
    <subcellularLocation>
        <location evidence="1 10">Cytoplasm</location>
    </subcellularLocation>
</comment>
<dbReference type="GO" id="GO:0003677">
    <property type="term" value="F:DNA binding"/>
    <property type="evidence" value="ECO:0007669"/>
    <property type="project" value="UniProtKB-UniRule"/>
</dbReference>
<dbReference type="InterPro" id="IPR022634">
    <property type="entry name" value="DNA_polIII_beta_N"/>
</dbReference>
<dbReference type="GeneID" id="62497939"/>
<name>A0A150KMQ6_9BACI</name>
<dbReference type="PANTHER" id="PTHR30478:SF0">
    <property type="entry name" value="BETA SLIDING CLAMP"/>
    <property type="match status" value="1"/>
</dbReference>
<dbReference type="InterPro" id="IPR001001">
    <property type="entry name" value="DNA_polIII_beta"/>
</dbReference>
<evidence type="ECO:0000256" key="7">
    <source>
        <dbReference type="ARBA" id="ARBA00022705"/>
    </source>
</evidence>
<sequence length="375" mass="41830">MEFIINNDCFNKAISEVRKGISSKTPLPILTGIKIVVNKESVILIGSNSGIIIEKRIPLMIDGVKVLEIVQPGSIVIPANYLSEIVKKLPSDVHMKANEKQLITIQSDEIITHISGLNADDYPRLPDIQQNFCIKIGSNELIELFKQTMFAASSNEMKPVLTGVHMNFLDDKLVVVATNSHRLSRRELSIESDVNASIIVPRSSLLEFTKLFIDSGELKLFITNNYIVFQSKDMTLYSRLIDGVYPNTAGLIPKESKTRNRLTTNQFLKGIDRACLFASEWRNNNVNLSIVEGDKIKISSLASEIGKIEETQTIQMVEGQKELSISLDGSFLKDALKVIQEEEIMIQFGGSMSPIFIQPVGNPSFLQLISPVRTY</sequence>
<evidence type="ECO:0000256" key="10">
    <source>
        <dbReference type="PIRNR" id="PIRNR000804"/>
    </source>
</evidence>
<dbReference type="SUPFAM" id="SSF55979">
    <property type="entry name" value="DNA clamp"/>
    <property type="match status" value="3"/>
</dbReference>
<evidence type="ECO:0000256" key="9">
    <source>
        <dbReference type="ARBA" id="ARBA00023125"/>
    </source>
</evidence>
<evidence type="ECO:0000259" key="11">
    <source>
        <dbReference type="Pfam" id="PF00712"/>
    </source>
</evidence>
<dbReference type="Pfam" id="PF02767">
    <property type="entry name" value="DNA_pol3_beta_2"/>
    <property type="match status" value="1"/>
</dbReference>
<dbReference type="RefSeq" id="WP_066234880.1">
    <property type="nucleotide sequence ID" value="NZ_CP066701.1"/>
</dbReference>
<feature type="domain" description="DNA polymerase III beta sliding clamp N-terminal" evidence="11">
    <location>
        <begin position="1"/>
        <end position="126"/>
    </location>
</feature>
<evidence type="ECO:0000256" key="6">
    <source>
        <dbReference type="ARBA" id="ARBA00022695"/>
    </source>
</evidence>
<dbReference type="PANTHER" id="PTHR30478">
    <property type="entry name" value="DNA POLYMERASE III SUBUNIT BETA"/>
    <property type="match status" value="1"/>
</dbReference>
<keyword evidence="16" id="KW-1185">Reference proteome</keyword>
<evidence type="ECO:0000313" key="14">
    <source>
        <dbReference type="EMBL" id="KYC94280.1"/>
    </source>
</evidence>
<dbReference type="InterPro" id="IPR046938">
    <property type="entry name" value="DNA_clamp_sf"/>
</dbReference>
<dbReference type="STRING" id="46224.B4102_3631"/>
<dbReference type="CDD" id="cd00140">
    <property type="entry name" value="beta_clamp"/>
    <property type="match status" value="1"/>
</dbReference>
<feature type="domain" description="DNA polymerase III beta sliding clamp central" evidence="12">
    <location>
        <begin position="136"/>
        <end position="247"/>
    </location>
</feature>
<evidence type="ECO:0000313" key="15">
    <source>
        <dbReference type="EMBL" id="QQX27108.1"/>
    </source>
</evidence>
<dbReference type="AlphaFoldDB" id="A0A150KMQ6"/>
<evidence type="ECO:0000259" key="13">
    <source>
        <dbReference type="Pfam" id="PF02768"/>
    </source>
</evidence>
<keyword evidence="7 10" id="KW-0235">DNA replication</keyword>
<evidence type="ECO:0000256" key="8">
    <source>
        <dbReference type="ARBA" id="ARBA00022932"/>
    </source>
</evidence>